<dbReference type="InterPro" id="IPR037066">
    <property type="entry name" value="Plug_dom_sf"/>
</dbReference>
<keyword evidence="5 12" id="KW-0732">Signal</keyword>
<keyword evidence="8 15" id="KW-0675">Receptor</keyword>
<evidence type="ECO:0000256" key="5">
    <source>
        <dbReference type="ARBA" id="ARBA00022729"/>
    </source>
</evidence>
<dbReference type="Proteomes" id="UP001207337">
    <property type="component" value="Unassembled WGS sequence"/>
</dbReference>
<keyword evidence="16" id="KW-1185">Reference proteome</keyword>
<evidence type="ECO:0000256" key="3">
    <source>
        <dbReference type="ARBA" id="ARBA00022452"/>
    </source>
</evidence>
<evidence type="ECO:0000256" key="10">
    <source>
        <dbReference type="PROSITE-ProRule" id="PRU01360"/>
    </source>
</evidence>
<dbReference type="Gene3D" id="2.40.170.20">
    <property type="entry name" value="TonB-dependent receptor, beta-barrel domain"/>
    <property type="match status" value="1"/>
</dbReference>
<evidence type="ECO:0000256" key="7">
    <source>
        <dbReference type="ARBA" id="ARBA00023136"/>
    </source>
</evidence>
<proteinExistence type="inferred from homology"/>
<evidence type="ECO:0000256" key="6">
    <source>
        <dbReference type="ARBA" id="ARBA00023077"/>
    </source>
</evidence>
<dbReference type="RefSeq" id="WP_265789445.1">
    <property type="nucleotide sequence ID" value="NZ_BAABRS010000002.1"/>
</dbReference>
<dbReference type="Pfam" id="PF00593">
    <property type="entry name" value="TonB_dep_Rec_b-barrel"/>
    <property type="match status" value="1"/>
</dbReference>
<feature type="domain" description="TonB-dependent receptor-like beta-barrel" evidence="13">
    <location>
        <begin position="356"/>
        <end position="781"/>
    </location>
</feature>
<dbReference type="InterPro" id="IPR008969">
    <property type="entry name" value="CarboxyPept-like_regulatory"/>
</dbReference>
<gene>
    <name evidence="15" type="ORF">LQ318_08910</name>
</gene>
<evidence type="ECO:0000256" key="1">
    <source>
        <dbReference type="ARBA" id="ARBA00004571"/>
    </source>
</evidence>
<comment type="similarity">
    <text evidence="10 11">Belongs to the TonB-dependent receptor family.</text>
</comment>
<evidence type="ECO:0000313" key="16">
    <source>
        <dbReference type="Proteomes" id="UP001207337"/>
    </source>
</evidence>
<dbReference type="InterPro" id="IPR039426">
    <property type="entry name" value="TonB-dep_rcpt-like"/>
</dbReference>
<keyword evidence="9 10" id="KW-0998">Cell outer membrane</keyword>
<keyword evidence="7 10" id="KW-0472">Membrane</keyword>
<comment type="caution">
    <text evidence="15">The sequence shown here is derived from an EMBL/GenBank/DDBJ whole genome shotgun (WGS) entry which is preliminary data.</text>
</comment>
<feature type="chain" id="PRO_5047411887" evidence="12">
    <location>
        <begin position="25"/>
        <end position="808"/>
    </location>
</feature>
<reference evidence="15 16" key="1">
    <citation type="submission" date="2021-11" db="EMBL/GenBank/DDBJ databases">
        <title>Aliifidinibius sp. nov., a new bacterium isolated from saline soil.</title>
        <authorList>
            <person name="Galisteo C."/>
            <person name="De La Haba R."/>
            <person name="Sanchez-Porro C."/>
            <person name="Ventosa A."/>
        </authorList>
    </citation>
    <scope>NUCLEOTIDE SEQUENCE [LARGE SCALE GENOMIC DNA]</scope>
    <source>
        <strain evidence="15 16">KACC 190600</strain>
    </source>
</reference>
<evidence type="ECO:0000259" key="14">
    <source>
        <dbReference type="Pfam" id="PF07715"/>
    </source>
</evidence>
<dbReference type="InterPro" id="IPR000531">
    <property type="entry name" value="Beta-barrel_TonB"/>
</dbReference>
<dbReference type="EMBL" id="JAJNDC010000002">
    <property type="protein sequence ID" value="MCW9713024.1"/>
    <property type="molecule type" value="Genomic_DNA"/>
</dbReference>
<name>A0ABT3PYU9_9BACT</name>
<keyword evidence="6 11" id="KW-0798">TonB box</keyword>
<evidence type="ECO:0000256" key="8">
    <source>
        <dbReference type="ARBA" id="ARBA00023170"/>
    </source>
</evidence>
<feature type="signal peptide" evidence="12">
    <location>
        <begin position="1"/>
        <end position="24"/>
    </location>
</feature>
<evidence type="ECO:0000259" key="13">
    <source>
        <dbReference type="Pfam" id="PF00593"/>
    </source>
</evidence>
<keyword evidence="3 10" id="KW-1134">Transmembrane beta strand</keyword>
<evidence type="ECO:0000256" key="12">
    <source>
        <dbReference type="SAM" id="SignalP"/>
    </source>
</evidence>
<evidence type="ECO:0000256" key="9">
    <source>
        <dbReference type="ARBA" id="ARBA00023237"/>
    </source>
</evidence>
<dbReference type="SUPFAM" id="SSF49464">
    <property type="entry name" value="Carboxypeptidase regulatory domain-like"/>
    <property type="match status" value="1"/>
</dbReference>
<comment type="subcellular location">
    <subcellularLocation>
        <location evidence="1 10">Cell outer membrane</location>
        <topology evidence="1 10">Multi-pass membrane protein</topology>
    </subcellularLocation>
</comment>
<dbReference type="PANTHER" id="PTHR30069">
    <property type="entry name" value="TONB-DEPENDENT OUTER MEMBRANE RECEPTOR"/>
    <property type="match status" value="1"/>
</dbReference>
<dbReference type="SUPFAM" id="SSF56935">
    <property type="entry name" value="Porins"/>
    <property type="match status" value="1"/>
</dbReference>
<sequence length="808" mass="91683">MNRYLRPFFLCFSVFLLASQGLSAQTLTVVNETTLKSIPNVYIYNEGRNKVASTDLDGKADLTKFAEGDTLHFQHPSYQGLQLLFKEVEERNFRIALTERPVIMDEIFVSANKREQKITDIPQKVTRISEDQVIFHNPQTSADLLQSSGKVFVQKSQMGGGSPMLRGFAANSVLLSVDGVRMNNAIFRSGNLQNVISVDPNAVEGTEVLFGPGSIIYGSDALGGVMNFQTKNPELSYSAAEKLFELNSMGRYSTANNERTFHADAAVGFEKWGLLSSVTYSYFGDLRSGGNFYEDYPEFGKRREYIVRRNGKDMIVPNDDVRIQRFSGYEQLNLMQKVRYNPSGRWHLNYGFHFATTGNIPRYDRLIQRENGDSGDLVNAEWYYGPQIWMMNTLNIDYTGQTKWYDKVSAVFSRQWFQESRNDRKFENTKLRNREENVDVYTANIDFDKQWNEDKELFYGVESVYNFVESEAVETDIVSGEQAPVATRYPDEGSTYIQLAAYTKYQQDLSASLTAEAGARYSHILLESRFSDNYYDFPFSTIDINTGALSGNLGLIYRPLDDLQFNLNASTGFRAPNVDDASKIFDSEPGTVIMPNADLGPEYSYNLDFTVIKDFDERARLEINTYYTWLEDAMVRRPFEFNGQDSIRYDGQMSKVEAVVNSGQAYVYGASVGLSTEISTHIALQSELTYTRGRDRINDEPLRHVAPLFGRIGITYKGDRIRTEIYSEFNGQKPISDFSPSERSKPHLYTEDGSPAWATLNAKASYHLNEDIMLNAGVENIFDKHYRPYSSGISAPGRNVSVALRAHL</sequence>
<keyword evidence="2 10" id="KW-0813">Transport</keyword>
<evidence type="ECO:0000256" key="4">
    <source>
        <dbReference type="ARBA" id="ARBA00022692"/>
    </source>
</evidence>
<dbReference type="PANTHER" id="PTHR30069:SF29">
    <property type="entry name" value="HEMOGLOBIN AND HEMOGLOBIN-HAPTOGLOBIN-BINDING PROTEIN 1-RELATED"/>
    <property type="match status" value="1"/>
</dbReference>
<dbReference type="InterPro" id="IPR012910">
    <property type="entry name" value="Plug_dom"/>
</dbReference>
<feature type="domain" description="TonB-dependent receptor plug" evidence="14">
    <location>
        <begin position="118"/>
        <end position="225"/>
    </location>
</feature>
<accession>A0ABT3PYU9</accession>
<dbReference type="PROSITE" id="PS52016">
    <property type="entry name" value="TONB_DEPENDENT_REC_3"/>
    <property type="match status" value="1"/>
</dbReference>
<evidence type="ECO:0000256" key="11">
    <source>
        <dbReference type="RuleBase" id="RU003357"/>
    </source>
</evidence>
<evidence type="ECO:0000313" key="15">
    <source>
        <dbReference type="EMBL" id="MCW9713024.1"/>
    </source>
</evidence>
<dbReference type="InterPro" id="IPR036942">
    <property type="entry name" value="Beta-barrel_TonB_sf"/>
</dbReference>
<protein>
    <submittedName>
        <fullName evidence="15">TonB-dependent receptor</fullName>
    </submittedName>
</protein>
<organism evidence="15 16">
    <name type="scientific">Fodinibius salicampi</name>
    <dbReference type="NCBI Taxonomy" id="1920655"/>
    <lineage>
        <taxon>Bacteria</taxon>
        <taxon>Pseudomonadati</taxon>
        <taxon>Balneolota</taxon>
        <taxon>Balneolia</taxon>
        <taxon>Balneolales</taxon>
        <taxon>Balneolaceae</taxon>
        <taxon>Fodinibius</taxon>
    </lineage>
</organism>
<evidence type="ECO:0000256" key="2">
    <source>
        <dbReference type="ARBA" id="ARBA00022448"/>
    </source>
</evidence>
<dbReference type="Gene3D" id="2.170.130.10">
    <property type="entry name" value="TonB-dependent receptor, plug domain"/>
    <property type="match status" value="1"/>
</dbReference>
<dbReference type="Pfam" id="PF07715">
    <property type="entry name" value="Plug"/>
    <property type="match status" value="1"/>
</dbReference>
<keyword evidence="4 10" id="KW-0812">Transmembrane</keyword>